<accession>A0A0F9JD98</accession>
<feature type="non-terminal residue" evidence="1">
    <location>
        <position position="1"/>
    </location>
</feature>
<protein>
    <submittedName>
        <fullName evidence="1">Uncharacterized protein</fullName>
    </submittedName>
</protein>
<reference evidence="1" key="1">
    <citation type="journal article" date="2015" name="Nature">
        <title>Complex archaea that bridge the gap between prokaryotes and eukaryotes.</title>
        <authorList>
            <person name="Spang A."/>
            <person name="Saw J.H."/>
            <person name="Jorgensen S.L."/>
            <person name="Zaremba-Niedzwiedzka K."/>
            <person name="Martijn J."/>
            <person name="Lind A.E."/>
            <person name="van Eijk R."/>
            <person name="Schleper C."/>
            <person name="Guy L."/>
            <person name="Ettema T.J."/>
        </authorList>
    </citation>
    <scope>NUCLEOTIDE SEQUENCE</scope>
</reference>
<name>A0A0F9JD98_9ZZZZ</name>
<sequence length="67" mass="7535">LKDKDQTAGGLTCQHCGETGSDVETESIHVGGPGYVKYDYCQDERACWTRWDKQNDLTGWNLEVGIR</sequence>
<dbReference type="AlphaFoldDB" id="A0A0F9JD98"/>
<dbReference type="EMBL" id="LAZR01016596">
    <property type="protein sequence ID" value="KKM03806.1"/>
    <property type="molecule type" value="Genomic_DNA"/>
</dbReference>
<proteinExistence type="predicted"/>
<comment type="caution">
    <text evidence="1">The sequence shown here is derived from an EMBL/GenBank/DDBJ whole genome shotgun (WGS) entry which is preliminary data.</text>
</comment>
<evidence type="ECO:0000313" key="1">
    <source>
        <dbReference type="EMBL" id="KKM03806.1"/>
    </source>
</evidence>
<organism evidence="1">
    <name type="scientific">marine sediment metagenome</name>
    <dbReference type="NCBI Taxonomy" id="412755"/>
    <lineage>
        <taxon>unclassified sequences</taxon>
        <taxon>metagenomes</taxon>
        <taxon>ecological metagenomes</taxon>
    </lineage>
</organism>
<gene>
    <name evidence="1" type="ORF">LCGC14_1770650</name>
</gene>